<feature type="transmembrane region" description="Helical" evidence="1">
    <location>
        <begin position="12"/>
        <end position="32"/>
    </location>
</feature>
<comment type="caution">
    <text evidence="2">The sequence shown here is derived from an EMBL/GenBank/DDBJ whole genome shotgun (WGS) entry which is preliminary data.</text>
</comment>
<dbReference type="Proteomes" id="UP001597506">
    <property type="component" value="Unassembled WGS sequence"/>
</dbReference>
<sequence length="107" mass="12503">MYSTETLPNWFWLVYYLSLLLTIGTGIFSILLKKNVWMSIIAVVVTVSIPIVGFVNGMEREEGQNELDQLILNLQQGSIWAIYIVLGYIFLLVWWFFFFSNKKKSLK</sequence>
<keyword evidence="3" id="KW-1185">Reference proteome</keyword>
<evidence type="ECO:0000256" key="1">
    <source>
        <dbReference type="SAM" id="Phobius"/>
    </source>
</evidence>
<evidence type="ECO:0000313" key="3">
    <source>
        <dbReference type="Proteomes" id="UP001597506"/>
    </source>
</evidence>
<keyword evidence="1" id="KW-1133">Transmembrane helix</keyword>
<dbReference type="RefSeq" id="WP_377936261.1">
    <property type="nucleotide sequence ID" value="NZ_JBHUMF010000031.1"/>
</dbReference>
<name>A0ABW5RTJ5_9BACI</name>
<dbReference type="EMBL" id="JBHUMF010000031">
    <property type="protein sequence ID" value="MFD2681764.1"/>
    <property type="molecule type" value="Genomic_DNA"/>
</dbReference>
<evidence type="ECO:0008006" key="4">
    <source>
        <dbReference type="Google" id="ProtNLM"/>
    </source>
</evidence>
<reference evidence="3" key="1">
    <citation type="journal article" date="2019" name="Int. J. Syst. Evol. Microbiol.">
        <title>The Global Catalogue of Microorganisms (GCM) 10K type strain sequencing project: providing services to taxonomists for standard genome sequencing and annotation.</title>
        <authorList>
            <consortium name="The Broad Institute Genomics Platform"/>
            <consortium name="The Broad Institute Genome Sequencing Center for Infectious Disease"/>
            <person name="Wu L."/>
            <person name="Ma J."/>
        </authorList>
    </citation>
    <scope>NUCLEOTIDE SEQUENCE [LARGE SCALE GENOMIC DNA]</scope>
    <source>
        <strain evidence="3">KCTC 3913</strain>
    </source>
</reference>
<accession>A0ABW5RTJ5</accession>
<gene>
    <name evidence="2" type="ORF">ACFSUL_13570</name>
</gene>
<keyword evidence="1" id="KW-0472">Membrane</keyword>
<keyword evidence="1" id="KW-0812">Transmembrane</keyword>
<feature type="transmembrane region" description="Helical" evidence="1">
    <location>
        <begin position="39"/>
        <end position="58"/>
    </location>
</feature>
<proteinExistence type="predicted"/>
<feature type="transmembrane region" description="Helical" evidence="1">
    <location>
        <begin position="78"/>
        <end position="99"/>
    </location>
</feature>
<protein>
    <recommendedName>
        <fullName evidence="4">Permease</fullName>
    </recommendedName>
</protein>
<evidence type="ECO:0000313" key="2">
    <source>
        <dbReference type="EMBL" id="MFD2681764.1"/>
    </source>
</evidence>
<organism evidence="2 3">
    <name type="scientific">Bacillus seohaeanensis</name>
    <dbReference type="NCBI Taxonomy" id="284580"/>
    <lineage>
        <taxon>Bacteria</taxon>
        <taxon>Bacillati</taxon>
        <taxon>Bacillota</taxon>
        <taxon>Bacilli</taxon>
        <taxon>Bacillales</taxon>
        <taxon>Bacillaceae</taxon>
        <taxon>Bacillus</taxon>
    </lineage>
</organism>